<dbReference type="FunFam" id="2.60.40.1910:FF:000004">
    <property type="entry name" value="Aminopeptidase"/>
    <property type="match status" value="1"/>
</dbReference>
<dbReference type="Pfam" id="PF17900">
    <property type="entry name" value="Peptidase_M1_N"/>
    <property type="match status" value="1"/>
</dbReference>
<evidence type="ECO:0000259" key="12">
    <source>
        <dbReference type="Pfam" id="PF01433"/>
    </source>
</evidence>
<evidence type="ECO:0000256" key="7">
    <source>
        <dbReference type="ARBA" id="ARBA00023049"/>
    </source>
</evidence>
<dbReference type="GeneID" id="87810945"/>
<dbReference type="AlphaFoldDB" id="A0AAF1BPM2"/>
<dbReference type="InterPro" id="IPR001930">
    <property type="entry name" value="Peptidase_M1"/>
</dbReference>
<feature type="binding site" evidence="9">
    <location>
        <position position="367"/>
    </location>
    <ligand>
        <name>Zn(2+)</name>
        <dbReference type="ChEBI" id="CHEBI:29105"/>
        <note>catalytic</note>
    </ligand>
</feature>
<dbReference type="Pfam" id="PF11838">
    <property type="entry name" value="ERAP1_C"/>
    <property type="match status" value="1"/>
</dbReference>
<dbReference type="GO" id="GO:0005737">
    <property type="term" value="C:cytoplasm"/>
    <property type="evidence" value="ECO:0007669"/>
    <property type="project" value="TreeGrafter"/>
</dbReference>
<dbReference type="Gene3D" id="2.60.40.1910">
    <property type="match status" value="1"/>
</dbReference>
<feature type="domain" description="ERAP1-like C-terminal" evidence="13">
    <location>
        <begin position="567"/>
        <end position="907"/>
    </location>
</feature>
<dbReference type="PANTHER" id="PTHR11533">
    <property type="entry name" value="PROTEASE M1 ZINC METALLOPROTEASE"/>
    <property type="match status" value="1"/>
</dbReference>
<evidence type="ECO:0000256" key="4">
    <source>
        <dbReference type="ARBA" id="ARBA00022723"/>
    </source>
</evidence>
<name>A0AAF1BPM2_9TREE</name>
<evidence type="ECO:0000256" key="2">
    <source>
        <dbReference type="ARBA" id="ARBA00022438"/>
    </source>
</evidence>
<evidence type="ECO:0000256" key="11">
    <source>
        <dbReference type="RuleBase" id="RU364040"/>
    </source>
</evidence>
<reference evidence="15" key="1">
    <citation type="submission" date="2023-10" db="EMBL/GenBank/DDBJ databases">
        <authorList>
            <person name="Noh H."/>
        </authorList>
    </citation>
    <scope>NUCLEOTIDE SEQUENCE</scope>
    <source>
        <strain evidence="15">DUCC4014</strain>
    </source>
</reference>
<keyword evidence="6 9" id="KW-0862">Zinc</keyword>
<feature type="active site" description="Proton acceptor" evidence="8">
    <location>
        <position position="345"/>
    </location>
</feature>
<dbReference type="PANTHER" id="PTHR11533:SF174">
    <property type="entry name" value="PUROMYCIN-SENSITIVE AMINOPEPTIDASE-RELATED"/>
    <property type="match status" value="1"/>
</dbReference>
<evidence type="ECO:0000256" key="6">
    <source>
        <dbReference type="ARBA" id="ARBA00022833"/>
    </source>
</evidence>
<dbReference type="EMBL" id="CP086718">
    <property type="protein sequence ID" value="WOO84254.1"/>
    <property type="molecule type" value="Genomic_DNA"/>
</dbReference>
<keyword evidence="2 11" id="KW-0031">Aminopeptidase</keyword>
<accession>A0AAF1BPM2</accession>
<dbReference type="FunFam" id="1.10.390.10:FF:000006">
    <property type="entry name" value="Puromycin-sensitive aminopeptidase"/>
    <property type="match status" value="1"/>
</dbReference>
<evidence type="ECO:0000256" key="1">
    <source>
        <dbReference type="ARBA" id="ARBA00010136"/>
    </source>
</evidence>
<feature type="domain" description="Aminopeptidase N-like N-terminal" evidence="14">
    <location>
        <begin position="21"/>
        <end position="190"/>
    </location>
</feature>
<dbReference type="Proteomes" id="UP000827549">
    <property type="component" value="Chromosome 5"/>
</dbReference>
<dbReference type="InterPro" id="IPR014782">
    <property type="entry name" value="Peptidase_M1_dom"/>
</dbReference>
<evidence type="ECO:0000259" key="13">
    <source>
        <dbReference type="Pfam" id="PF11838"/>
    </source>
</evidence>
<dbReference type="PRINTS" id="PR00756">
    <property type="entry name" value="ALADIPTASE"/>
</dbReference>
<keyword evidence="5 11" id="KW-0378">Hydrolase</keyword>
<evidence type="ECO:0000256" key="8">
    <source>
        <dbReference type="PIRSR" id="PIRSR634016-1"/>
    </source>
</evidence>
<feature type="domain" description="Peptidase M1 membrane alanine aminopeptidase" evidence="12">
    <location>
        <begin position="273"/>
        <end position="490"/>
    </location>
</feature>
<dbReference type="Gene3D" id="2.60.40.1730">
    <property type="entry name" value="tricorn interacting facor f3 domain"/>
    <property type="match status" value="1"/>
</dbReference>
<dbReference type="InterPro" id="IPR024571">
    <property type="entry name" value="ERAP1-like_C_dom"/>
</dbReference>
<dbReference type="InterPro" id="IPR042097">
    <property type="entry name" value="Aminopeptidase_N-like_N_sf"/>
</dbReference>
<dbReference type="InterPro" id="IPR050344">
    <property type="entry name" value="Peptidase_M1_aminopeptidases"/>
</dbReference>
<evidence type="ECO:0000313" key="15">
    <source>
        <dbReference type="EMBL" id="WOO84254.1"/>
    </source>
</evidence>
<dbReference type="Gene3D" id="1.10.390.10">
    <property type="entry name" value="Neutral Protease Domain 2"/>
    <property type="match status" value="1"/>
</dbReference>
<dbReference type="GO" id="GO:0008270">
    <property type="term" value="F:zinc ion binding"/>
    <property type="evidence" value="ECO:0007669"/>
    <property type="project" value="UniProtKB-UniRule"/>
</dbReference>
<keyword evidence="16" id="KW-1185">Reference proteome</keyword>
<dbReference type="GO" id="GO:0005615">
    <property type="term" value="C:extracellular space"/>
    <property type="evidence" value="ECO:0007669"/>
    <property type="project" value="TreeGrafter"/>
</dbReference>
<keyword evidence="3 11" id="KW-0645">Protease</keyword>
<dbReference type="CDD" id="cd09601">
    <property type="entry name" value="M1_APN-Q_like"/>
    <property type="match status" value="1"/>
</dbReference>
<dbReference type="InterPro" id="IPR027268">
    <property type="entry name" value="Peptidase_M4/M1_CTD_sf"/>
</dbReference>
<evidence type="ECO:0000259" key="14">
    <source>
        <dbReference type="Pfam" id="PF17900"/>
    </source>
</evidence>
<dbReference type="GO" id="GO:0016020">
    <property type="term" value="C:membrane"/>
    <property type="evidence" value="ECO:0007669"/>
    <property type="project" value="TreeGrafter"/>
</dbReference>
<dbReference type="GO" id="GO:0042277">
    <property type="term" value="F:peptide binding"/>
    <property type="evidence" value="ECO:0007669"/>
    <property type="project" value="TreeGrafter"/>
</dbReference>
<evidence type="ECO:0000256" key="9">
    <source>
        <dbReference type="PIRSR" id="PIRSR634016-3"/>
    </source>
</evidence>
<sequence length="930" mass="101764">MAAQGSSASTGDYRLPTSVYPAHYDLAIQTDLAASPPSFAGAARIGLDILEDTSSVVFHLHPSLTVTHLAFGQAGTETKLPLSAISVNAENERATIDLSSLGGAEAGSKASLFIRWEGKLGSMMGYYRSDGDPDEHGKRPLYALTQFAPTSARRAFPCWDEPLLKSTFTISMIARPKETVLSNMNATSTGPWTSADLGAALEPGPDSSSTVDANADAWAITKFDTTPKISTYLVAYACGEFGHLSTEYHSKLTGKTIPLKIYVTRNQLDQAQFGLDVAKWALPVYEELFEIAYPLPKLDTLVAHDFEYGAMENWGLITGRTTAYLCSERSSLEAIKRIGSTQCHEVAHMWFGNIVTMQWWDNLWLNEAFATLMGSIVLPERIWPEWKMTSQFINDHWARALSLDARRSSHPIEVDCSDPNQIGEIFDAISYSKGASVLRMLKGVVGDDKFFKGVSLYLNKHLYGNATTSDLWAGIGQAVGKDIGELMNNWILKIGFPVVSVEELGNGQVRLTQHRFLITGDVKPEEDETVWWIPLEIKTVENGKALVDHDAVLKARTATFDVASDVFKLNAETVGVYRVMYSGERLAKLGQHAQQFSVDDRVGLVSDAAALTAAGYSRTSGALDLVTALAPAESEYLPLSGIAGFLSGLAAIWWEDDAVRAAVDKLRVEVFRPVVDRLGYDHGENDEPTLKQLRTLAVSAAASGGDKDVVAELKARFQPFLKHGDDSRIPPDLQGTVFRHAVSHGGQAEYDKLVAVYNNPPNPSTKLDALSGIASAKEPALLDRSFEMLADTQAVKDQDASFLSELAANRVARRRTVKYFEDNWDAVRNGLLCRWLTCGQLNARFSSSMGLKGAIAGVLGTLSSKADLDDATTFIEGKGAYRIRRCANPTDVRKYKNSFAQALEGIEARSNWLVRDAEDTKAWFKKHGSL</sequence>
<dbReference type="InterPro" id="IPR045357">
    <property type="entry name" value="Aminopeptidase_N-like_N"/>
</dbReference>
<evidence type="ECO:0000256" key="3">
    <source>
        <dbReference type="ARBA" id="ARBA00022670"/>
    </source>
</evidence>
<dbReference type="SUPFAM" id="SSF55486">
    <property type="entry name" value="Metalloproteases ('zincins'), catalytic domain"/>
    <property type="match status" value="1"/>
</dbReference>
<dbReference type="GO" id="GO:0043171">
    <property type="term" value="P:peptide catabolic process"/>
    <property type="evidence" value="ECO:0007669"/>
    <property type="project" value="TreeGrafter"/>
</dbReference>
<evidence type="ECO:0000313" key="16">
    <source>
        <dbReference type="Proteomes" id="UP000827549"/>
    </source>
</evidence>
<comment type="similarity">
    <text evidence="1 11">Belongs to the peptidase M1 family.</text>
</comment>
<feature type="binding site" evidence="9">
    <location>
        <position position="344"/>
    </location>
    <ligand>
        <name>Zn(2+)</name>
        <dbReference type="ChEBI" id="CHEBI:29105"/>
        <note>catalytic</note>
    </ligand>
</feature>
<dbReference type="InterPro" id="IPR034016">
    <property type="entry name" value="M1_APN-typ"/>
</dbReference>
<dbReference type="GO" id="GO:0070006">
    <property type="term" value="F:metalloaminopeptidase activity"/>
    <property type="evidence" value="ECO:0007669"/>
    <property type="project" value="TreeGrafter"/>
</dbReference>
<gene>
    <name evidence="15" type="primary">ape1</name>
    <name evidence="15" type="ORF">LOC62_05G007774</name>
</gene>
<proteinExistence type="inferred from homology"/>
<comment type="cofactor">
    <cofactor evidence="9 11">
        <name>Zn(2+)</name>
        <dbReference type="ChEBI" id="CHEBI:29105"/>
    </cofactor>
    <text evidence="9 11">Binds 1 zinc ion per subunit.</text>
</comment>
<dbReference type="EC" id="3.4.11.-" evidence="11"/>
<evidence type="ECO:0000256" key="5">
    <source>
        <dbReference type="ARBA" id="ARBA00022801"/>
    </source>
</evidence>
<feature type="binding site" evidence="9">
    <location>
        <position position="348"/>
    </location>
    <ligand>
        <name>Zn(2+)</name>
        <dbReference type="ChEBI" id="CHEBI:29105"/>
        <note>catalytic</note>
    </ligand>
</feature>
<dbReference type="Gene3D" id="1.25.50.20">
    <property type="match status" value="1"/>
</dbReference>
<dbReference type="Pfam" id="PF01433">
    <property type="entry name" value="Peptidase_M1"/>
    <property type="match status" value="1"/>
</dbReference>
<keyword evidence="7 11" id="KW-0482">Metalloprotease</keyword>
<feature type="site" description="Transition state stabilizer" evidence="10">
    <location>
        <position position="431"/>
    </location>
</feature>
<organism evidence="15 16">
    <name type="scientific">Vanrija pseudolonga</name>
    <dbReference type="NCBI Taxonomy" id="143232"/>
    <lineage>
        <taxon>Eukaryota</taxon>
        <taxon>Fungi</taxon>
        <taxon>Dikarya</taxon>
        <taxon>Basidiomycota</taxon>
        <taxon>Agaricomycotina</taxon>
        <taxon>Tremellomycetes</taxon>
        <taxon>Trichosporonales</taxon>
        <taxon>Trichosporonaceae</taxon>
        <taxon>Vanrija</taxon>
    </lineage>
</organism>
<evidence type="ECO:0000256" key="10">
    <source>
        <dbReference type="PIRSR" id="PIRSR634016-4"/>
    </source>
</evidence>
<dbReference type="RefSeq" id="XP_062630280.1">
    <property type="nucleotide sequence ID" value="XM_062774296.1"/>
</dbReference>
<dbReference type="GO" id="GO:0006508">
    <property type="term" value="P:proteolysis"/>
    <property type="evidence" value="ECO:0007669"/>
    <property type="project" value="UniProtKB-KW"/>
</dbReference>
<dbReference type="SUPFAM" id="SSF63737">
    <property type="entry name" value="Leukotriene A4 hydrolase N-terminal domain"/>
    <property type="match status" value="1"/>
</dbReference>
<keyword evidence="4 9" id="KW-0479">Metal-binding</keyword>
<protein>
    <recommendedName>
        <fullName evidence="11">Aminopeptidase</fullName>
        <ecNumber evidence="11">3.4.11.-</ecNumber>
    </recommendedName>
</protein>